<gene>
    <name evidence="1" type="ORF">SAMN05660324_4082</name>
</gene>
<sequence length="204" mass="22077">MVQPPDLGVQTVRVPFLTRPRVEQTASGHWTLTSPLVYAGRAEQWVVPAGFESDFASVPVPVRWLIPADGPWTAAAIVHDWFCDVGIAAGVISSRDADGVFRRMCRELGTPVLRRWVMWTGVRWGALASPVRRPGWARDAPAVLLLSVAVSPLVLPVSVVVAVGLAVDAVVDRALTLVLRLAGRPADPPGPWLDEREAGQDIRS</sequence>
<dbReference type="Proteomes" id="UP000198863">
    <property type="component" value="Unassembled WGS sequence"/>
</dbReference>
<evidence type="ECO:0000313" key="1">
    <source>
        <dbReference type="EMBL" id="SDG99728.1"/>
    </source>
</evidence>
<organism evidence="1 2">
    <name type="scientific">Klenkia brasiliensis</name>
    <dbReference type="NCBI Taxonomy" id="333142"/>
    <lineage>
        <taxon>Bacteria</taxon>
        <taxon>Bacillati</taxon>
        <taxon>Actinomycetota</taxon>
        <taxon>Actinomycetes</taxon>
        <taxon>Geodermatophilales</taxon>
        <taxon>Geodermatophilaceae</taxon>
        <taxon>Klenkia</taxon>
    </lineage>
</organism>
<reference evidence="2" key="1">
    <citation type="submission" date="2016-10" db="EMBL/GenBank/DDBJ databases">
        <authorList>
            <person name="Varghese N."/>
            <person name="Submissions S."/>
        </authorList>
    </citation>
    <scope>NUCLEOTIDE SEQUENCE [LARGE SCALE GENOMIC DNA]</scope>
    <source>
        <strain evidence="2">DSM 44526</strain>
    </source>
</reference>
<dbReference type="EMBL" id="FNCF01000007">
    <property type="protein sequence ID" value="SDG99728.1"/>
    <property type="molecule type" value="Genomic_DNA"/>
</dbReference>
<accession>A0A1G7YT94</accession>
<evidence type="ECO:0008006" key="3">
    <source>
        <dbReference type="Google" id="ProtNLM"/>
    </source>
</evidence>
<dbReference type="AlphaFoldDB" id="A0A1G7YT94"/>
<proteinExistence type="predicted"/>
<evidence type="ECO:0000313" key="2">
    <source>
        <dbReference type="Proteomes" id="UP000198863"/>
    </source>
</evidence>
<protein>
    <recommendedName>
        <fullName evidence="3">DUF1353 domain-containing protein</fullName>
    </recommendedName>
</protein>
<dbReference type="InterPro" id="IPR010767">
    <property type="entry name" value="Phage_CGC-2007_Cje0229"/>
</dbReference>
<dbReference type="Pfam" id="PF07087">
    <property type="entry name" value="DUF1353"/>
    <property type="match status" value="1"/>
</dbReference>
<name>A0A1G7YT94_9ACTN</name>
<keyword evidence="2" id="KW-1185">Reference proteome</keyword>